<keyword evidence="1" id="KW-0732">Signal</keyword>
<feature type="chain" id="PRO_5037183730" evidence="1">
    <location>
        <begin position="28"/>
        <end position="164"/>
    </location>
</feature>
<evidence type="ECO:0000313" key="3">
    <source>
        <dbReference type="Proteomes" id="UP000669179"/>
    </source>
</evidence>
<proteinExistence type="predicted"/>
<comment type="caution">
    <text evidence="2">The sequence shown here is derived from an EMBL/GenBank/DDBJ whole genome shotgun (WGS) entry which is preliminary data.</text>
</comment>
<feature type="signal peptide" evidence="1">
    <location>
        <begin position="1"/>
        <end position="27"/>
    </location>
</feature>
<dbReference type="RefSeq" id="WP_208258767.1">
    <property type="nucleotide sequence ID" value="NZ_JAGEOJ010000011.1"/>
</dbReference>
<accession>A0A939T5P9</accession>
<evidence type="ECO:0000313" key="2">
    <source>
        <dbReference type="EMBL" id="MBO2450893.1"/>
    </source>
</evidence>
<name>A0A939T5P9_9ACTN</name>
<gene>
    <name evidence="2" type="ORF">J4573_27615</name>
</gene>
<evidence type="ECO:0000256" key="1">
    <source>
        <dbReference type="SAM" id="SignalP"/>
    </source>
</evidence>
<dbReference type="AlphaFoldDB" id="A0A939T5P9"/>
<keyword evidence="3" id="KW-1185">Reference proteome</keyword>
<dbReference type="Proteomes" id="UP000669179">
    <property type="component" value="Unassembled WGS sequence"/>
</dbReference>
<protein>
    <submittedName>
        <fullName evidence="2">Uncharacterized protein</fullName>
    </submittedName>
</protein>
<reference evidence="2" key="1">
    <citation type="submission" date="2021-03" db="EMBL/GenBank/DDBJ databases">
        <authorList>
            <person name="Kanchanasin P."/>
            <person name="Saeng-In P."/>
            <person name="Phongsopitanun W."/>
            <person name="Yuki M."/>
            <person name="Kudo T."/>
            <person name="Ohkuma M."/>
            <person name="Tanasupawat S."/>
        </authorList>
    </citation>
    <scope>NUCLEOTIDE SEQUENCE</scope>
    <source>
        <strain evidence="2">GKU 128</strain>
    </source>
</reference>
<organism evidence="2 3">
    <name type="scientific">Actinomadura barringtoniae</name>
    <dbReference type="NCBI Taxonomy" id="1427535"/>
    <lineage>
        <taxon>Bacteria</taxon>
        <taxon>Bacillati</taxon>
        <taxon>Actinomycetota</taxon>
        <taxon>Actinomycetes</taxon>
        <taxon>Streptosporangiales</taxon>
        <taxon>Thermomonosporaceae</taxon>
        <taxon>Actinomadura</taxon>
    </lineage>
</organism>
<dbReference type="EMBL" id="JAGEOJ010000011">
    <property type="protein sequence ID" value="MBO2450893.1"/>
    <property type="molecule type" value="Genomic_DNA"/>
</dbReference>
<sequence>MPVKTARFLPVAALSAAMLSVTSPAMAATTQPVKPASPAKRTIAPCPLSIHYLLGKKQRRIRAISFLGHVECPIPVYMDGQAYLYHGKQKEANGRHFSSLVFAAESHGRYEYGRRRSTYRVKFVVTLTAQGNARWASLGTHCFRPSPFLVQTIRCIIYKNIKTK</sequence>